<proteinExistence type="predicted"/>
<evidence type="ECO:0008006" key="3">
    <source>
        <dbReference type="Google" id="ProtNLM"/>
    </source>
</evidence>
<comment type="caution">
    <text evidence="1">The sequence shown here is derived from an EMBL/GenBank/DDBJ whole genome shotgun (WGS) entry which is preliminary data.</text>
</comment>
<keyword evidence="2" id="KW-1185">Reference proteome</keyword>
<dbReference type="RefSeq" id="WP_204037263.1">
    <property type="nucleotide sequence ID" value="NZ_BOPC01000084.1"/>
</dbReference>
<name>A0ABQ4JGS8_9ACTN</name>
<reference evidence="1 2" key="1">
    <citation type="submission" date="2021-01" db="EMBL/GenBank/DDBJ databases">
        <title>Whole genome shotgun sequence of Verrucosispora qiuiae NBRC 106684.</title>
        <authorList>
            <person name="Komaki H."/>
            <person name="Tamura T."/>
        </authorList>
    </citation>
    <scope>NUCLEOTIDE SEQUENCE [LARGE SCALE GENOMIC DNA]</scope>
    <source>
        <strain evidence="1 2">NBRC 106684</strain>
    </source>
</reference>
<evidence type="ECO:0000313" key="1">
    <source>
        <dbReference type="EMBL" id="GIJ29808.1"/>
    </source>
</evidence>
<protein>
    <recommendedName>
        <fullName evidence="3">DUF4254 domain-containing protein</fullName>
    </recommendedName>
</protein>
<gene>
    <name evidence="1" type="ORF">Vqi01_49700</name>
</gene>
<evidence type="ECO:0000313" key="2">
    <source>
        <dbReference type="Proteomes" id="UP000653076"/>
    </source>
</evidence>
<dbReference type="EMBL" id="BOPC01000084">
    <property type="protein sequence ID" value="GIJ29808.1"/>
    <property type="molecule type" value="Genomic_DNA"/>
</dbReference>
<organism evidence="1 2">
    <name type="scientific">Micromonospora qiuiae</name>
    <dbReference type="NCBI Taxonomy" id="502268"/>
    <lineage>
        <taxon>Bacteria</taxon>
        <taxon>Bacillati</taxon>
        <taxon>Actinomycetota</taxon>
        <taxon>Actinomycetes</taxon>
        <taxon>Micromonosporales</taxon>
        <taxon>Micromonosporaceae</taxon>
        <taxon>Micromonospora</taxon>
    </lineage>
</organism>
<dbReference type="Proteomes" id="UP000653076">
    <property type="component" value="Unassembled WGS sequence"/>
</dbReference>
<accession>A0ABQ4JGS8</accession>
<sequence length="222" mass="24493">MTTVNQSSLLRPVVAGDSFRRTATLGCFEDDAALAMGYLEAADVLTTHWKAHRPNDNLALPILSNYRHGIELALKAVIRRAARCLRADGDPDTELQQANLDAILAATHSIGGLAQRLTCYFARLDLEDSQRLPDDVKEVLDALHALDDSGQWFRYSTVKKRSRMGKDRALVLVPARPDQINFDLEAVAEALHNAGGIVLHGGLGVLDEYTEWQSYLRDAAGW</sequence>